<dbReference type="Pfam" id="PF04542">
    <property type="entry name" value="Sigma70_r2"/>
    <property type="match status" value="1"/>
</dbReference>
<proteinExistence type="inferred from homology"/>
<comment type="similarity">
    <text evidence="1">Belongs to the sigma-70 factor family. ECF subfamily.</text>
</comment>
<reference evidence="7 8" key="1">
    <citation type="submission" date="2019-08" db="EMBL/GenBank/DDBJ databases">
        <title>Actinomadura sp. nov. CYP1-5 isolated from mountain soil.</title>
        <authorList>
            <person name="Songsumanus A."/>
            <person name="Kuncharoen N."/>
            <person name="Kudo T."/>
            <person name="Yuki M."/>
            <person name="Igarashi Y."/>
            <person name="Tanasupawat S."/>
        </authorList>
    </citation>
    <scope>NUCLEOTIDE SEQUENCE [LARGE SCALE GENOMIC DNA]</scope>
    <source>
        <strain evidence="7 8">JCM 14158</strain>
    </source>
</reference>
<keyword evidence="8" id="KW-1185">Reference proteome</keyword>
<dbReference type="RefSeq" id="WP_067888681.1">
    <property type="nucleotide sequence ID" value="NZ_VSFG01000001.1"/>
</dbReference>
<dbReference type="GO" id="GO:0003677">
    <property type="term" value="F:DNA binding"/>
    <property type="evidence" value="ECO:0007669"/>
    <property type="project" value="InterPro"/>
</dbReference>
<name>A0A5D0NV56_9ACTN</name>
<accession>A0A5D0NV56</accession>
<dbReference type="Proteomes" id="UP000323380">
    <property type="component" value="Unassembled WGS sequence"/>
</dbReference>
<evidence type="ECO:0000256" key="4">
    <source>
        <dbReference type="ARBA" id="ARBA00023163"/>
    </source>
</evidence>
<dbReference type="SUPFAM" id="SSF88946">
    <property type="entry name" value="Sigma2 domain of RNA polymerase sigma factors"/>
    <property type="match status" value="1"/>
</dbReference>
<dbReference type="EMBL" id="VSFG01000001">
    <property type="protein sequence ID" value="TYB48396.1"/>
    <property type="molecule type" value="Genomic_DNA"/>
</dbReference>
<evidence type="ECO:0000313" key="7">
    <source>
        <dbReference type="EMBL" id="TYB48396.1"/>
    </source>
</evidence>
<evidence type="ECO:0000256" key="1">
    <source>
        <dbReference type="ARBA" id="ARBA00010641"/>
    </source>
</evidence>
<dbReference type="AlphaFoldDB" id="A0A5D0NV56"/>
<feature type="domain" description="RNA polymerase sigma-70 region 2" evidence="5">
    <location>
        <begin position="26"/>
        <end position="90"/>
    </location>
</feature>
<dbReference type="GO" id="GO:0006352">
    <property type="term" value="P:DNA-templated transcription initiation"/>
    <property type="evidence" value="ECO:0007669"/>
    <property type="project" value="InterPro"/>
</dbReference>
<protein>
    <submittedName>
        <fullName evidence="7">RNA polymerase sigma factor</fullName>
    </submittedName>
</protein>
<evidence type="ECO:0000256" key="3">
    <source>
        <dbReference type="ARBA" id="ARBA00023082"/>
    </source>
</evidence>
<dbReference type="SUPFAM" id="SSF88659">
    <property type="entry name" value="Sigma3 and sigma4 domains of RNA polymerase sigma factors"/>
    <property type="match status" value="1"/>
</dbReference>
<dbReference type="InterPro" id="IPR013325">
    <property type="entry name" value="RNA_pol_sigma_r2"/>
</dbReference>
<dbReference type="InterPro" id="IPR013324">
    <property type="entry name" value="RNA_pol_sigma_r3/r4-like"/>
</dbReference>
<dbReference type="InterPro" id="IPR036388">
    <property type="entry name" value="WH-like_DNA-bd_sf"/>
</dbReference>
<dbReference type="NCBIfam" id="TIGR02937">
    <property type="entry name" value="sigma70-ECF"/>
    <property type="match status" value="1"/>
</dbReference>
<dbReference type="Gene3D" id="1.10.1740.10">
    <property type="match status" value="1"/>
</dbReference>
<keyword evidence="4" id="KW-0804">Transcription</keyword>
<gene>
    <name evidence="7" type="ORF">FXF69_04130</name>
</gene>
<organism evidence="7 8">
    <name type="scientific">Actinomadura chibensis</name>
    <dbReference type="NCBI Taxonomy" id="392828"/>
    <lineage>
        <taxon>Bacteria</taxon>
        <taxon>Bacillati</taxon>
        <taxon>Actinomycetota</taxon>
        <taxon>Actinomycetes</taxon>
        <taxon>Streptosporangiales</taxon>
        <taxon>Thermomonosporaceae</taxon>
        <taxon>Actinomadura</taxon>
    </lineage>
</organism>
<dbReference type="PANTHER" id="PTHR43133:SF46">
    <property type="entry name" value="RNA POLYMERASE SIGMA-70 FACTOR ECF SUBFAMILY"/>
    <property type="match status" value="1"/>
</dbReference>
<dbReference type="InterPro" id="IPR014284">
    <property type="entry name" value="RNA_pol_sigma-70_dom"/>
</dbReference>
<feature type="domain" description="RNA polymerase sigma factor 70 region 4 type 2" evidence="6">
    <location>
        <begin position="124"/>
        <end position="173"/>
    </location>
</feature>
<dbReference type="CDD" id="cd06171">
    <property type="entry name" value="Sigma70_r4"/>
    <property type="match status" value="1"/>
</dbReference>
<evidence type="ECO:0000259" key="6">
    <source>
        <dbReference type="Pfam" id="PF08281"/>
    </source>
</evidence>
<dbReference type="GO" id="GO:0016987">
    <property type="term" value="F:sigma factor activity"/>
    <property type="evidence" value="ECO:0007669"/>
    <property type="project" value="UniProtKB-KW"/>
</dbReference>
<keyword evidence="3" id="KW-0731">Sigma factor</keyword>
<dbReference type="Pfam" id="PF08281">
    <property type="entry name" value="Sigma70_r4_2"/>
    <property type="match status" value="1"/>
</dbReference>
<evidence type="ECO:0000256" key="2">
    <source>
        <dbReference type="ARBA" id="ARBA00023015"/>
    </source>
</evidence>
<dbReference type="PANTHER" id="PTHR43133">
    <property type="entry name" value="RNA POLYMERASE ECF-TYPE SIGMA FACTO"/>
    <property type="match status" value="1"/>
</dbReference>
<dbReference type="InterPro" id="IPR007627">
    <property type="entry name" value="RNA_pol_sigma70_r2"/>
</dbReference>
<evidence type="ECO:0000259" key="5">
    <source>
        <dbReference type="Pfam" id="PF04542"/>
    </source>
</evidence>
<dbReference type="InterPro" id="IPR013249">
    <property type="entry name" value="RNA_pol_sigma70_r4_t2"/>
</dbReference>
<comment type="caution">
    <text evidence="7">The sequence shown here is derived from an EMBL/GenBank/DDBJ whole genome shotgun (WGS) entry which is preliminary data.</text>
</comment>
<dbReference type="Gene3D" id="1.10.10.10">
    <property type="entry name" value="Winged helix-like DNA-binding domain superfamily/Winged helix DNA-binding domain"/>
    <property type="match status" value="1"/>
</dbReference>
<sequence length="193" mass="21484">MTTPSPSDAETIVGSWRRPEEFAAIFDRYYAEIHRYVDRRLGPDIADDIAAETFLVAFRSRGKFQPESGSARPWLYGIATRLVSRHRRTELRKYKAITRLQARVPVDEHEDDALTGSHTVDAPLSAALTRLKHGDRDVLLLIALGDLSYAEVAQALGIAYGTVCSRLNRARRQVKAELSDRAIASPDGGEIHA</sequence>
<dbReference type="InterPro" id="IPR039425">
    <property type="entry name" value="RNA_pol_sigma-70-like"/>
</dbReference>
<dbReference type="STRING" id="1220554.GCA_001552135_02130"/>
<keyword evidence="2" id="KW-0805">Transcription regulation</keyword>
<evidence type="ECO:0000313" key="8">
    <source>
        <dbReference type="Proteomes" id="UP000323380"/>
    </source>
</evidence>